<organism evidence="1 2">
    <name type="scientific">Parascaris univalens</name>
    <name type="common">Nematode worm</name>
    <dbReference type="NCBI Taxonomy" id="6257"/>
    <lineage>
        <taxon>Eukaryota</taxon>
        <taxon>Metazoa</taxon>
        <taxon>Ecdysozoa</taxon>
        <taxon>Nematoda</taxon>
        <taxon>Chromadorea</taxon>
        <taxon>Rhabditida</taxon>
        <taxon>Spirurina</taxon>
        <taxon>Ascaridomorpha</taxon>
        <taxon>Ascaridoidea</taxon>
        <taxon>Ascarididae</taxon>
        <taxon>Parascaris</taxon>
    </lineage>
</organism>
<accession>A0A915A6M3</accession>
<keyword evidence="1" id="KW-1185">Reference proteome</keyword>
<evidence type="ECO:0000313" key="2">
    <source>
        <dbReference type="WBParaSite" id="PgE195_g003_t01"/>
    </source>
</evidence>
<name>A0A915A6M3_PARUN</name>
<reference evidence="2" key="1">
    <citation type="submission" date="2022-11" db="UniProtKB">
        <authorList>
            <consortium name="WormBaseParasite"/>
        </authorList>
    </citation>
    <scope>IDENTIFICATION</scope>
</reference>
<dbReference type="AlphaFoldDB" id="A0A915A6M3"/>
<evidence type="ECO:0000313" key="1">
    <source>
        <dbReference type="Proteomes" id="UP000887569"/>
    </source>
</evidence>
<proteinExistence type="predicted"/>
<dbReference type="Proteomes" id="UP000887569">
    <property type="component" value="Unplaced"/>
</dbReference>
<sequence length="45" mass="5074">MFHSLWLCKASKVSVRLTLCFHISSTTCLTCAIYSTPHFSKIVVL</sequence>
<protein>
    <submittedName>
        <fullName evidence="2">Uncharacterized protein</fullName>
    </submittedName>
</protein>
<dbReference type="WBParaSite" id="PgE195_g003_t01">
    <property type="protein sequence ID" value="PgE195_g003_t01"/>
    <property type="gene ID" value="PgE195_g003"/>
</dbReference>